<dbReference type="AlphaFoldDB" id="A0A3N2C0S9"/>
<dbReference type="Proteomes" id="UP000266915">
    <property type="component" value="Unassembled WGS sequence"/>
</dbReference>
<protein>
    <recommendedName>
        <fullName evidence="3">AlpA family transcriptional regulator</fullName>
    </recommendedName>
</protein>
<evidence type="ECO:0000313" key="1">
    <source>
        <dbReference type="EMBL" id="ROR81105.1"/>
    </source>
</evidence>
<proteinExistence type="predicted"/>
<dbReference type="EMBL" id="RKHL01000001">
    <property type="protein sequence ID" value="ROR81105.1"/>
    <property type="molecule type" value="Genomic_DNA"/>
</dbReference>
<reference evidence="1 2" key="1">
    <citation type="submission" date="2018-11" db="EMBL/GenBank/DDBJ databases">
        <title>Sequencing the genomes of 1000 actinobacteria strains.</title>
        <authorList>
            <person name="Klenk H.-P."/>
        </authorList>
    </citation>
    <scope>NUCLEOTIDE SEQUENCE [LARGE SCALE GENOMIC DNA]</scope>
    <source>
        <strain evidence="1 2">DSM 14012</strain>
    </source>
</reference>
<evidence type="ECO:0008006" key="3">
    <source>
        <dbReference type="Google" id="ProtNLM"/>
    </source>
</evidence>
<organism evidence="1 2">
    <name type="scientific">Plantibacter flavus</name>
    <dbReference type="NCBI Taxonomy" id="150123"/>
    <lineage>
        <taxon>Bacteria</taxon>
        <taxon>Bacillati</taxon>
        <taxon>Actinomycetota</taxon>
        <taxon>Actinomycetes</taxon>
        <taxon>Micrococcales</taxon>
        <taxon>Microbacteriaceae</taxon>
        <taxon>Plantibacter</taxon>
    </lineage>
</organism>
<comment type="caution">
    <text evidence="1">The sequence shown here is derived from an EMBL/GenBank/DDBJ whole genome shotgun (WGS) entry which is preliminary data.</text>
</comment>
<accession>A0A3N2C0S9</accession>
<name>A0A3N2C0S9_9MICO</name>
<evidence type="ECO:0000313" key="2">
    <source>
        <dbReference type="Proteomes" id="UP000266915"/>
    </source>
</evidence>
<gene>
    <name evidence="1" type="ORF">EDD42_1156</name>
</gene>
<keyword evidence="2" id="KW-1185">Reference proteome</keyword>
<sequence>MDTATPVYLSPEQVCERLPGVTKANLATLRYEGRGPKFLKPTPRTVLYRESDITAWVESTERSSTSAQ</sequence>